<protein>
    <submittedName>
        <fullName evidence="4">Extracellular solute-binding protein, family 5</fullName>
    </submittedName>
</protein>
<dbReference type="PATRIC" id="fig|1131935.3.peg.706"/>
<dbReference type="InterPro" id="IPR025370">
    <property type="entry name" value="SgrR_HTH_N"/>
</dbReference>
<dbReference type="InterPro" id="IPR000914">
    <property type="entry name" value="SBP_5_dom"/>
</dbReference>
<feature type="domain" description="Solute-binding protein family 5" evidence="2">
    <location>
        <begin position="170"/>
        <end position="491"/>
    </location>
</feature>
<dbReference type="Gene3D" id="3.40.190.10">
    <property type="entry name" value="Periplasmic binding protein-like II"/>
    <property type="match status" value="1"/>
</dbReference>
<dbReference type="OrthoDB" id="5894719at2"/>
<dbReference type="Gene3D" id="3.10.105.10">
    <property type="entry name" value="Dipeptide-binding Protein, Domain 3"/>
    <property type="match status" value="1"/>
</dbReference>
<dbReference type="Proteomes" id="UP000003900">
    <property type="component" value="Unassembled WGS sequence"/>
</dbReference>
<keyword evidence="5" id="KW-1185">Reference proteome</keyword>
<dbReference type="AlphaFoldDB" id="H3SB09"/>
<keyword evidence="1" id="KW-0238">DNA-binding</keyword>
<evidence type="ECO:0000259" key="2">
    <source>
        <dbReference type="Pfam" id="PF00496"/>
    </source>
</evidence>
<feature type="domain" description="Transcriptional regulator SgrR N-terminal HTH" evidence="3">
    <location>
        <begin position="10"/>
        <end position="97"/>
    </location>
</feature>
<dbReference type="GO" id="GO:1904680">
    <property type="term" value="F:peptide transmembrane transporter activity"/>
    <property type="evidence" value="ECO:0007669"/>
    <property type="project" value="TreeGrafter"/>
</dbReference>
<dbReference type="InterPro" id="IPR039424">
    <property type="entry name" value="SBP_5"/>
</dbReference>
<evidence type="ECO:0000313" key="4">
    <source>
        <dbReference type="EMBL" id="EHQ63742.1"/>
    </source>
</evidence>
<dbReference type="PANTHER" id="PTHR30290">
    <property type="entry name" value="PERIPLASMIC BINDING COMPONENT OF ABC TRANSPORTER"/>
    <property type="match status" value="1"/>
</dbReference>
<name>H3SB09_9BACL</name>
<dbReference type="GO" id="GO:0015833">
    <property type="term" value="P:peptide transport"/>
    <property type="evidence" value="ECO:0007669"/>
    <property type="project" value="TreeGrafter"/>
</dbReference>
<reference evidence="4 5" key="1">
    <citation type="journal article" date="2012" name="J. Bacteriol.">
        <title>Genome Sequence of the Pattern-Forming Social Bacterium Paenibacillus dendritiformis C454 Chiral Morphotype.</title>
        <authorList>
            <person name="Sirota-Madi A."/>
            <person name="Olender T."/>
            <person name="Helman Y."/>
            <person name="Brainis I."/>
            <person name="Finkelshtein A."/>
            <person name="Roth D."/>
            <person name="Hagai E."/>
            <person name="Leshkowitz D."/>
            <person name="Brodsky L."/>
            <person name="Galatenko V."/>
            <person name="Nikolaev V."/>
            <person name="Gutnick D.L."/>
            <person name="Lancet D."/>
            <person name="Ben-Jacob E."/>
        </authorList>
    </citation>
    <scope>NUCLEOTIDE SEQUENCE [LARGE SCALE GENOMIC DNA]</scope>
    <source>
        <strain evidence="4 5">C454</strain>
    </source>
</reference>
<organism evidence="4 5">
    <name type="scientific">Paenibacillus dendritiformis C454</name>
    <dbReference type="NCBI Taxonomy" id="1131935"/>
    <lineage>
        <taxon>Bacteria</taxon>
        <taxon>Bacillati</taxon>
        <taxon>Bacillota</taxon>
        <taxon>Bacilli</taxon>
        <taxon>Bacillales</taxon>
        <taxon>Paenibacillaceae</taxon>
        <taxon>Paenibacillus</taxon>
    </lineage>
</organism>
<dbReference type="SUPFAM" id="SSF53850">
    <property type="entry name" value="Periplasmic binding protein-like II"/>
    <property type="match status" value="1"/>
</dbReference>
<evidence type="ECO:0000256" key="1">
    <source>
        <dbReference type="ARBA" id="ARBA00023125"/>
    </source>
</evidence>
<comment type="caution">
    <text evidence="4">The sequence shown here is derived from an EMBL/GenBank/DDBJ whole genome shotgun (WGS) entry which is preliminary data.</text>
</comment>
<dbReference type="PANTHER" id="PTHR30290:SF72">
    <property type="entry name" value="HTH-TYPE TRANSCRIPTIONAL REGULATOR SGRR"/>
    <property type="match status" value="1"/>
</dbReference>
<dbReference type="Pfam" id="PF00496">
    <property type="entry name" value="SBP_bac_5"/>
    <property type="match status" value="1"/>
</dbReference>
<evidence type="ECO:0000313" key="5">
    <source>
        <dbReference type="Proteomes" id="UP000003900"/>
    </source>
</evidence>
<gene>
    <name evidence="4" type="ORF">PDENDC454_03470</name>
</gene>
<dbReference type="RefSeq" id="WP_006675200.1">
    <property type="nucleotide sequence ID" value="NZ_AHKH01000006.1"/>
</dbReference>
<dbReference type="Pfam" id="PF12793">
    <property type="entry name" value="SgrR_N"/>
    <property type="match status" value="1"/>
</dbReference>
<dbReference type="GO" id="GO:0003677">
    <property type="term" value="F:DNA binding"/>
    <property type="evidence" value="ECO:0007669"/>
    <property type="project" value="UniProtKB-KW"/>
</dbReference>
<accession>H3SB09</accession>
<dbReference type="EMBL" id="AHKH01000006">
    <property type="protein sequence ID" value="EHQ63742.1"/>
    <property type="molecule type" value="Genomic_DNA"/>
</dbReference>
<evidence type="ECO:0000259" key="3">
    <source>
        <dbReference type="Pfam" id="PF12793"/>
    </source>
</evidence>
<dbReference type="STRING" id="1131935.PDENDC454_03470"/>
<sequence>MNTDYLDMRAHFYPRESEGRVRFRLDELAEVWKCSSKQAKRKLKKLDEDGICSYVPGRGRGNYSEIRFRTDFQDDLNAAIRHSLLAKNMELLMHILQLPCPKQWSGQLLRPMQELLGLQAPDPITDVLQAIVTLPVTNLDPAQASVTYDLMLISLIGDTLLRYDAARDQLLPHLAAAWETDANCRAWTVYLRKQARFHHRRPLTSGDVKFSLERLMQPDCANRWLAEDIDDVNCMNPLTVLITLKRPNPLFGRFLAAAPTTIVAEDAPVHDKHFIGTGPYMLTECNRRKAVLEAFDDYFGLRPYIDTVQFWHVRPEAAHQIGYHLAGTSAQPEARRDGDEGGEMDHVAVEERVEQGFRFLLFNTRHAGRMQDQALRHAIHELCDVEAMWRDLGRSGLVPASHFVPGKSKPFARSLRRARQWLAQSGYQGEDVHLSLLDLPAAWEEGLWLKRRAARIGINLVLHPYALDELYDGSAEERMHLILSGYVSTHDPLLSMMGAFHNPVLPFRKWMADEHIRSIDGMLEQMKQADPLAGESLGDDIIRYIQDNMLLVFLYHPRHRHRFDLMLRDIQFDPFAFPDVTALWVRPAWTAEGRRQP</sequence>
<proteinExistence type="predicted"/>